<name>A0ACA9PVC5_9GLOM</name>
<dbReference type="Proteomes" id="UP000789366">
    <property type="component" value="Unassembled WGS sequence"/>
</dbReference>
<evidence type="ECO:0000313" key="2">
    <source>
        <dbReference type="Proteomes" id="UP000789366"/>
    </source>
</evidence>
<accession>A0ACA9PVC5</accession>
<feature type="non-terminal residue" evidence="1">
    <location>
        <position position="1"/>
    </location>
</feature>
<gene>
    <name evidence="1" type="ORF">SPELUC_LOCUS12321</name>
</gene>
<proteinExistence type="predicted"/>
<sequence>LFIISYLENVPGATIRGTANKFEIQPKQIRDWRNKQQELLLAQPHIKHLNSGSRPNYPELEAELAEWIQALPLAKLPKYILQYSNINEFKWSSKWLDGFLRRYNFSNHRKTTVAQKLPVELETQQQA</sequence>
<dbReference type="EMBL" id="CAJVPW010028808">
    <property type="protein sequence ID" value="CAG8719323.1"/>
    <property type="molecule type" value="Genomic_DNA"/>
</dbReference>
<reference evidence="1" key="1">
    <citation type="submission" date="2021-06" db="EMBL/GenBank/DDBJ databases">
        <authorList>
            <person name="Kallberg Y."/>
            <person name="Tangrot J."/>
            <person name="Rosling A."/>
        </authorList>
    </citation>
    <scope>NUCLEOTIDE SEQUENCE</scope>
    <source>
        <strain evidence="1">28 12/20/2015</strain>
    </source>
</reference>
<organism evidence="1 2">
    <name type="scientific">Cetraspora pellucida</name>
    <dbReference type="NCBI Taxonomy" id="1433469"/>
    <lineage>
        <taxon>Eukaryota</taxon>
        <taxon>Fungi</taxon>
        <taxon>Fungi incertae sedis</taxon>
        <taxon>Mucoromycota</taxon>
        <taxon>Glomeromycotina</taxon>
        <taxon>Glomeromycetes</taxon>
        <taxon>Diversisporales</taxon>
        <taxon>Gigasporaceae</taxon>
        <taxon>Cetraspora</taxon>
    </lineage>
</organism>
<evidence type="ECO:0000313" key="1">
    <source>
        <dbReference type="EMBL" id="CAG8719323.1"/>
    </source>
</evidence>
<comment type="caution">
    <text evidence="1">The sequence shown here is derived from an EMBL/GenBank/DDBJ whole genome shotgun (WGS) entry which is preliminary data.</text>
</comment>
<protein>
    <submittedName>
        <fullName evidence="1">11778_t:CDS:1</fullName>
    </submittedName>
</protein>
<keyword evidence="2" id="KW-1185">Reference proteome</keyword>